<dbReference type="EMBL" id="JBFTWV010000061">
    <property type="protein sequence ID" value="KAL2793184.1"/>
    <property type="molecule type" value="Genomic_DNA"/>
</dbReference>
<protein>
    <submittedName>
        <fullName evidence="1">Uncharacterized protein</fullName>
    </submittedName>
</protein>
<accession>A0ABR4G3A9</accession>
<comment type="caution">
    <text evidence="1">The sequence shown here is derived from an EMBL/GenBank/DDBJ whole genome shotgun (WGS) entry which is preliminary data.</text>
</comment>
<evidence type="ECO:0000313" key="1">
    <source>
        <dbReference type="EMBL" id="KAL2793184.1"/>
    </source>
</evidence>
<sequence>MLIAPLFPIFAITPGITPEYINLLLKQGYGDLNPAQYSLYVMQTMDMPPLNTPATLNVTTFNSPFTEYDAQDIAAYLFRLCGDQCALSPLQFLAIDRHTKKEGTILFGVSEPGDVAGKALQFARLRPDEVNLVPIAVDLGTIGLEEIIMEAGEL</sequence>
<reference evidence="1 2" key="1">
    <citation type="submission" date="2024-07" db="EMBL/GenBank/DDBJ databases">
        <title>Section-level genome sequencing and comparative genomics of Aspergillus sections Usti and Cavernicolus.</title>
        <authorList>
            <consortium name="Lawrence Berkeley National Laboratory"/>
            <person name="Nybo J.L."/>
            <person name="Vesth T.C."/>
            <person name="Theobald S."/>
            <person name="Frisvad J.C."/>
            <person name="Larsen T.O."/>
            <person name="Kjaerboelling I."/>
            <person name="Rothschild-Mancinelli K."/>
            <person name="Lyhne E.K."/>
            <person name="Kogle M.E."/>
            <person name="Barry K."/>
            <person name="Clum A."/>
            <person name="Na H."/>
            <person name="Ledsgaard L."/>
            <person name="Lin J."/>
            <person name="Lipzen A."/>
            <person name="Kuo A."/>
            <person name="Riley R."/>
            <person name="Mondo S."/>
            <person name="Labutti K."/>
            <person name="Haridas S."/>
            <person name="Pangalinan J."/>
            <person name="Salamov A.A."/>
            <person name="Simmons B.A."/>
            <person name="Magnuson J.K."/>
            <person name="Chen J."/>
            <person name="Drula E."/>
            <person name="Henrissat B."/>
            <person name="Wiebenga A."/>
            <person name="Lubbers R.J."/>
            <person name="Gomes A.C."/>
            <person name="Makela M.R."/>
            <person name="Stajich J."/>
            <person name="Grigoriev I.V."/>
            <person name="Mortensen U.H."/>
            <person name="De Vries R.P."/>
            <person name="Baker S.E."/>
            <person name="Andersen M.R."/>
        </authorList>
    </citation>
    <scope>NUCLEOTIDE SEQUENCE [LARGE SCALE GENOMIC DNA]</scope>
    <source>
        <strain evidence="1 2">CBS 209.92</strain>
    </source>
</reference>
<gene>
    <name evidence="1" type="ORF">BJX66DRAFT_339090</name>
</gene>
<dbReference type="Proteomes" id="UP001610563">
    <property type="component" value="Unassembled WGS sequence"/>
</dbReference>
<organism evidence="1 2">
    <name type="scientific">Aspergillus keveii</name>
    <dbReference type="NCBI Taxonomy" id="714993"/>
    <lineage>
        <taxon>Eukaryota</taxon>
        <taxon>Fungi</taxon>
        <taxon>Dikarya</taxon>
        <taxon>Ascomycota</taxon>
        <taxon>Pezizomycotina</taxon>
        <taxon>Eurotiomycetes</taxon>
        <taxon>Eurotiomycetidae</taxon>
        <taxon>Eurotiales</taxon>
        <taxon>Aspergillaceae</taxon>
        <taxon>Aspergillus</taxon>
        <taxon>Aspergillus subgen. Nidulantes</taxon>
    </lineage>
</organism>
<keyword evidence="2" id="KW-1185">Reference proteome</keyword>
<proteinExistence type="predicted"/>
<evidence type="ECO:0000313" key="2">
    <source>
        <dbReference type="Proteomes" id="UP001610563"/>
    </source>
</evidence>
<name>A0ABR4G3A9_9EURO</name>